<feature type="region of interest" description="Disordered" evidence="3">
    <location>
        <begin position="341"/>
        <end position="381"/>
    </location>
</feature>
<evidence type="ECO:0000256" key="1">
    <source>
        <dbReference type="ARBA" id="ARBA00022741"/>
    </source>
</evidence>
<dbReference type="InterPro" id="IPR023179">
    <property type="entry name" value="GTP-bd_ortho_bundle_sf"/>
</dbReference>
<dbReference type="PANTHER" id="PTHR45782">
    <property type="entry name" value="MITOCHONDRIAL RIBOSOME-ASSOCIATED GTPASE 1"/>
    <property type="match status" value="1"/>
</dbReference>
<dbReference type="Gene3D" id="3.40.50.300">
    <property type="entry name" value="P-loop containing nucleotide triphosphate hydrolases"/>
    <property type="match status" value="1"/>
</dbReference>
<reference evidence="5 6" key="1">
    <citation type="submission" date="2023-01" db="EMBL/GenBank/DDBJ databases">
        <title>Analysis of 21 Apiospora genomes using comparative genomics revels a genus with tremendous synthesis potential of carbohydrate active enzymes and secondary metabolites.</title>
        <authorList>
            <person name="Sorensen T."/>
        </authorList>
    </citation>
    <scope>NUCLEOTIDE SEQUENCE [LARGE SCALE GENOMIC DNA]</scope>
    <source>
        <strain evidence="5 6">CBS 135458</strain>
    </source>
</reference>
<sequence>MAAQVKAIARSAANGHFVPRATFEASPSIIRTYFLGHHQGALNSMRKILSNIGLSRPLTSTNPLLEQSLAGRDRIVVYTKNKLSFLNVKSKIQQKQDRLLKKWTAERSGHRFDTCNGNVTAGNTHVVFTDERDPESIKVLLDVMKDRAKSADTLTGLRALVVGMPDAGKSSLLNLMRKVGMSTEYKKDAARTGAGPGVTRNLSTPVRVIPEDMEAGIDQGVFVVDTPGVFVPHVGDVDAMLKLCLVGCVKDSVVPWEILADYLLFHLNLRFPTLYQQYCPPTNDVFEFLDAIAKRTGKLEKGGAPSREHAAAWIVQQFRQGRMGRFCLDRIDDVSMKRWASKGQAGGGEDEKISMNQARKREKETRKARGLAKKAAREGGS</sequence>
<accession>A0ABR1UR11</accession>
<dbReference type="GeneID" id="92092202"/>
<gene>
    <name evidence="5" type="ORF">PG994_007730</name>
</gene>
<keyword evidence="6" id="KW-1185">Reference proteome</keyword>
<evidence type="ECO:0000259" key="4">
    <source>
        <dbReference type="Pfam" id="PF01926"/>
    </source>
</evidence>
<dbReference type="Pfam" id="PF01926">
    <property type="entry name" value="MMR_HSR1"/>
    <property type="match status" value="1"/>
</dbReference>
<dbReference type="InterPro" id="IPR027417">
    <property type="entry name" value="P-loop_NTPase"/>
</dbReference>
<keyword evidence="2" id="KW-0342">GTP-binding</keyword>
<dbReference type="SUPFAM" id="SSF52540">
    <property type="entry name" value="P-loop containing nucleoside triphosphate hydrolases"/>
    <property type="match status" value="1"/>
</dbReference>
<feature type="compositionally biased region" description="Basic and acidic residues" evidence="3">
    <location>
        <begin position="349"/>
        <end position="367"/>
    </location>
</feature>
<evidence type="ECO:0000256" key="2">
    <source>
        <dbReference type="ARBA" id="ARBA00023134"/>
    </source>
</evidence>
<dbReference type="PANTHER" id="PTHR45782:SF4">
    <property type="entry name" value="MITOCHONDRIAL RIBOSOME-ASSOCIATED GTPASE 1"/>
    <property type="match status" value="1"/>
</dbReference>
<dbReference type="Proteomes" id="UP001480595">
    <property type="component" value="Unassembled WGS sequence"/>
</dbReference>
<keyword evidence="1" id="KW-0547">Nucleotide-binding</keyword>
<protein>
    <recommendedName>
        <fullName evidence="4">G domain-containing protein</fullName>
    </recommendedName>
</protein>
<evidence type="ECO:0000313" key="6">
    <source>
        <dbReference type="Proteomes" id="UP001480595"/>
    </source>
</evidence>
<evidence type="ECO:0000313" key="5">
    <source>
        <dbReference type="EMBL" id="KAK8061364.1"/>
    </source>
</evidence>
<name>A0ABR1UR11_9PEZI</name>
<feature type="domain" description="G" evidence="4">
    <location>
        <begin position="159"/>
        <end position="230"/>
    </location>
</feature>
<dbReference type="RefSeq" id="XP_066714626.1">
    <property type="nucleotide sequence ID" value="XM_066859139.1"/>
</dbReference>
<proteinExistence type="predicted"/>
<dbReference type="EMBL" id="JAQQWL010000008">
    <property type="protein sequence ID" value="KAK8061364.1"/>
    <property type="molecule type" value="Genomic_DNA"/>
</dbReference>
<dbReference type="Gene3D" id="1.10.1580.10">
    <property type="match status" value="1"/>
</dbReference>
<dbReference type="InterPro" id="IPR006073">
    <property type="entry name" value="GTP-bd"/>
</dbReference>
<evidence type="ECO:0000256" key="3">
    <source>
        <dbReference type="SAM" id="MobiDB-lite"/>
    </source>
</evidence>
<comment type="caution">
    <text evidence="5">The sequence shown here is derived from an EMBL/GenBank/DDBJ whole genome shotgun (WGS) entry which is preliminary data.</text>
</comment>
<organism evidence="5 6">
    <name type="scientific">Apiospora phragmitis</name>
    <dbReference type="NCBI Taxonomy" id="2905665"/>
    <lineage>
        <taxon>Eukaryota</taxon>
        <taxon>Fungi</taxon>
        <taxon>Dikarya</taxon>
        <taxon>Ascomycota</taxon>
        <taxon>Pezizomycotina</taxon>
        <taxon>Sordariomycetes</taxon>
        <taxon>Xylariomycetidae</taxon>
        <taxon>Amphisphaeriales</taxon>
        <taxon>Apiosporaceae</taxon>
        <taxon>Apiospora</taxon>
    </lineage>
</organism>